<dbReference type="Proteomes" id="UP000548685">
    <property type="component" value="Unassembled WGS sequence"/>
</dbReference>
<evidence type="ECO:0000313" key="1">
    <source>
        <dbReference type="EMBL" id="MBB3775319.1"/>
    </source>
</evidence>
<keyword evidence="4" id="KW-1185">Reference proteome</keyword>
<reference evidence="2 3" key="1">
    <citation type="submission" date="2019-12" db="EMBL/GenBank/DDBJ databases">
        <title>Genomic-based taxomic classification of the family Erythrobacteraceae.</title>
        <authorList>
            <person name="Xu L."/>
        </authorList>
    </citation>
    <scope>NUCLEOTIDE SEQUENCE [LARGE SCALE GENOMIC DNA]</scope>
    <source>
        <strain evidence="2 3">JCM 10282</strain>
    </source>
</reference>
<dbReference type="EMBL" id="JACICE010000001">
    <property type="protein sequence ID" value="MBB3775319.1"/>
    <property type="molecule type" value="Genomic_DNA"/>
</dbReference>
<evidence type="ECO:0000313" key="2">
    <source>
        <dbReference type="EMBL" id="MXP37059.1"/>
    </source>
</evidence>
<evidence type="ECO:0000313" key="4">
    <source>
        <dbReference type="Proteomes" id="UP000548685"/>
    </source>
</evidence>
<evidence type="ECO:0000313" key="3">
    <source>
        <dbReference type="Proteomes" id="UP000430021"/>
    </source>
</evidence>
<comment type="caution">
    <text evidence="2">The sequence shown here is derived from an EMBL/GenBank/DDBJ whole genome shotgun (WGS) entry which is preliminary data.</text>
</comment>
<organism evidence="2 3">
    <name type="scientific">Erythrobacter ramosus</name>
    <dbReference type="NCBI Taxonomy" id="35811"/>
    <lineage>
        <taxon>Bacteria</taxon>
        <taxon>Pseudomonadati</taxon>
        <taxon>Pseudomonadota</taxon>
        <taxon>Alphaproteobacteria</taxon>
        <taxon>Sphingomonadales</taxon>
        <taxon>Erythrobacteraceae</taxon>
        <taxon>Erythrobacter/Porphyrobacter group</taxon>
        <taxon>Erythrobacter</taxon>
    </lineage>
</organism>
<dbReference type="InterPro" id="IPR019650">
    <property type="entry name" value="DUF2513"/>
</dbReference>
<name>A0A6I4UIA1_9SPHN</name>
<dbReference type="EMBL" id="WTYB01000001">
    <property type="protein sequence ID" value="MXP37059.1"/>
    <property type="molecule type" value="Genomic_DNA"/>
</dbReference>
<proteinExistence type="predicted"/>
<dbReference type="Proteomes" id="UP000430021">
    <property type="component" value="Unassembled WGS sequence"/>
</dbReference>
<sequence>MKRDMDLVRDILLAVEAAPMHLRDAVLIDGRDPELVKGHTHLLVEAGLLRQPFSRSHGSAVVFSGLTLTWDGHEFLETIRDGKIWEKTKSGAGQLGSWSIGLMGELAKGAIRQKAAEIGLALG</sequence>
<dbReference type="Pfam" id="PF10711">
    <property type="entry name" value="DUF2513"/>
    <property type="match status" value="1"/>
</dbReference>
<dbReference type="OrthoDB" id="6960201at2"/>
<accession>A0A6I4UIA1</accession>
<dbReference type="RefSeq" id="WP_160759235.1">
    <property type="nucleotide sequence ID" value="NZ_WTYB01000001.1"/>
</dbReference>
<gene>
    <name evidence="1" type="ORF">FHS52_001262</name>
    <name evidence="2" type="ORF">GRI59_00305</name>
</gene>
<protein>
    <submittedName>
        <fullName evidence="2">DUF2513 domain-containing protein</fullName>
    </submittedName>
</protein>
<reference evidence="1 4" key="2">
    <citation type="submission" date="2020-08" db="EMBL/GenBank/DDBJ databases">
        <title>Genomic Encyclopedia of Type Strains, Phase IV (KMG-IV): sequencing the most valuable type-strain genomes for metagenomic binning, comparative biology and taxonomic classification.</title>
        <authorList>
            <person name="Goeker M."/>
        </authorList>
    </citation>
    <scope>NUCLEOTIDE SEQUENCE [LARGE SCALE GENOMIC DNA]</scope>
    <source>
        <strain evidence="1 4">DSM 8510</strain>
    </source>
</reference>
<dbReference type="AlphaFoldDB" id="A0A6I4UIA1"/>